<organism evidence="1 2">
    <name type="scientific">Folsomia candida</name>
    <name type="common">Springtail</name>
    <dbReference type="NCBI Taxonomy" id="158441"/>
    <lineage>
        <taxon>Eukaryota</taxon>
        <taxon>Metazoa</taxon>
        <taxon>Ecdysozoa</taxon>
        <taxon>Arthropoda</taxon>
        <taxon>Hexapoda</taxon>
        <taxon>Collembola</taxon>
        <taxon>Entomobryomorpha</taxon>
        <taxon>Isotomoidea</taxon>
        <taxon>Isotomidae</taxon>
        <taxon>Proisotominae</taxon>
        <taxon>Folsomia</taxon>
    </lineage>
</organism>
<comment type="caution">
    <text evidence="1">The sequence shown here is derived from an EMBL/GenBank/DDBJ whole genome shotgun (WGS) entry which is preliminary data.</text>
</comment>
<sequence>MDPVESYPMTAEDYPKVIDTLTQRIDKPKILKQVYVREILKLVIRNSKQTKKIQLSVLYDKLEAHLRALESLGVTHEQTAEFLFPMIESSVSEDILVAWQRSPLSRQDGSKCVPEVESESQRDMVRAGFETMKIKKEKTAVLEKKEDLPTAAGLFSGQSKQCVFCFKTNHQSTDCKVKIKCLICGDSHFKPMCPNQKPQDENGRRIEFEVQLSLLFRQQMQVMHVEMINPTFIASSAWWEGPDWLKGPRDEWPSGQEEINEDDVSTEMKKPVIKMLVTFNATLPWYLQMSASFYKNIRIIAMIRRFIRCLKGEKPSPTLER</sequence>
<keyword evidence="2" id="KW-1185">Reference proteome</keyword>
<evidence type="ECO:0000313" key="2">
    <source>
        <dbReference type="Proteomes" id="UP000198287"/>
    </source>
</evidence>
<dbReference type="OrthoDB" id="416987at2759"/>
<reference evidence="1 2" key="1">
    <citation type="submission" date="2015-12" db="EMBL/GenBank/DDBJ databases">
        <title>The genome of Folsomia candida.</title>
        <authorList>
            <person name="Faddeeva A."/>
            <person name="Derks M.F."/>
            <person name="Anvar Y."/>
            <person name="Smit S."/>
            <person name="Van Straalen N."/>
            <person name="Roelofs D."/>
        </authorList>
    </citation>
    <scope>NUCLEOTIDE SEQUENCE [LARGE SCALE GENOMIC DNA]</scope>
    <source>
        <strain evidence="1 2">VU population</strain>
        <tissue evidence="1">Whole body</tissue>
    </source>
</reference>
<dbReference type="Pfam" id="PF03564">
    <property type="entry name" value="DUF1759"/>
    <property type="match status" value="1"/>
</dbReference>
<evidence type="ECO:0000313" key="1">
    <source>
        <dbReference type="EMBL" id="OXA39815.1"/>
    </source>
</evidence>
<proteinExistence type="predicted"/>
<gene>
    <name evidence="1" type="ORF">Fcan01_25585</name>
</gene>
<protein>
    <submittedName>
        <fullName evidence="1">Uncharacterized protein</fullName>
    </submittedName>
</protein>
<dbReference type="EMBL" id="LNIX01000037">
    <property type="protein sequence ID" value="OXA39815.1"/>
    <property type="molecule type" value="Genomic_DNA"/>
</dbReference>
<name>A0A226D2K6_FOLCA</name>
<dbReference type="InterPro" id="IPR005312">
    <property type="entry name" value="DUF1759"/>
</dbReference>
<dbReference type="Proteomes" id="UP000198287">
    <property type="component" value="Unassembled WGS sequence"/>
</dbReference>
<dbReference type="AlphaFoldDB" id="A0A226D2K6"/>
<accession>A0A226D2K6</accession>